<evidence type="ECO:0000256" key="6">
    <source>
        <dbReference type="ARBA" id="ARBA00023098"/>
    </source>
</evidence>
<dbReference type="SUPFAM" id="SSF56214">
    <property type="entry name" value="4'-phosphopantetheinyl transferase"/>
    <property type="match status" value="1"/>
</dbReference>
<dbReference type="EMBL" id="LN483166">
    <property type="protein sequence ID" value="CED84571.1"/>
    <property type="molecule type" value="Genomic_DNA"/>
</dbReference>
<keyword evidence="5" id="KW-0460">Magnesium</keyword>
<dbReference type="GO" id="GO:0006633">
    <property type="term" value="P:fatty acid biosynthetic process"/>
    <property type="evidence" value="ECO:0007669"/>
    <property type="project" value="UniProtKB-KW"/>
</dbReference>
<dbReference type="Gene3D" id="3.90.470.20">
    <property type="entry name" value="4'-phosphopantetheinyl transferase domain"/>
    <property type="match status" value="1"/>
</dbReference>
<organism evidence="9">
    <name type="scientific">Phaffia rhodozyma</name>
    <name type="common">Yeast</name>
    <name type="synonym">Xanthophyllomyces dendrorhous</name>
    <dbReference type="NCBI Taxonomy" id="264483"/>
    <lineage>
        <taxon>Eukaryota</taxon>
        <taxon>Fungi</taxon>
        <taxon>Dikarya</taxon>
        <taxon>Basidiomycota</taxon>
        <taxon>Agaricomycotina</taxon>
        <taxon>Tremellomycetes</taxon>
        <taxon>Cystofilobasidiales</taxon>
        <taxon>Mrakiaceae</taxon>
        <taxon>Phaffia</taxon>
    </lineage>
</organism>
<feature type="domain" description="4'-phosphopantetheinyl transferase" evidence="8">
    <location>
        <begin position="6"/>
        <end position="87"/>
    </location>
</feature>
<dbReference type="NCBIfam" id="TIGR00556">
    <property type="entry name" value="pantethn_trn"/>
    <property type="match status" value="1"/>
</dbReference>
<evidence type="ECO:0000256" key="5">
    <source>
        <dbReference type="ARBA" id="ARBA00022842"/>
    </source>
</evidence>
<protein>
    <submittedName>
        <fullName evidence="9">PLA2G4, CPLA2</fullName>
    </submittedName>
</protein>
<dbReference type="InterPro" id="IPR008278">
    <property type="entry name" value="4-PPantetheinyl_Trfase_dom"/>
</dbReference>
<keyword evidence="2" id="KW-0808">Transferase</keyword>
<dbReference type="HAMAP" id="MF_00101">
    <property type="entry name" value="AcpS"/>
    <property type="match status" value="1"/>
</dbReference>
<dbReference type="InterPro" id="IPR002582">
    <property type="entry name" value="ACPS"/>
</dbReference>
<evidence type="ECO:0000256" key="7">
    <source>
        <dbReference type="ARBA" id="ARBA00023160"/>
    </source>
</evidence>
<keyword evidence="6" id="KW-0443">Lipid metabolism</keyword>
<evidence type="ECO:0000259" key="8">
    <source>
        <dbReference type="Pfam" id="PF01648"/>
    </source>
</evidence>
<dbReference type="AlphaFoldDB" id="A0A0F7SSY2"/>
<dbReference type="Pfam" id="PF01648">
    <property type="entry name" value="ACPS"/>
    <property type="match status" value="1"/>
</dbReference>
<dbReference type="InterPro" id="IPR004568">
    <property type="entry name" value="Ppantetheine-prot_Trfase_dom"/>
</dbReference>
<evidence type="ECO:0000256" key="4">
    <source>
        <dbReference type="ARBA" id="ARBA00022832"/>
    </source>
</evidence>
<keyword evidence="1" id="KW-0444">Lipid biosynthesis</keyword>
<accession>A0A0F7SSY2</accession>
<evidence type="ECO:0000256" key="1">
    <source>
        <dbReference type="ARBA" id="ARBA00022516"/>
    </source>
</evidence>
<dbReference type="GO" id="GO:0008897">
    <property type="term" value="F:holo-[acyl-carrier-protein] synthase activity"/>
    <property type="evidence" value="ECO:0007669"/>
    <property type="project" value="InterPro"/>
</dbReference>
<evidence type="ECO:0000313" key="9">
    <source>
        <dbReference type="EMBL" id="CED84571.1"/>
    </source>
</evidence>
<keyword evidence="4" id="KW-0276">Fatty acid metabolism</keyword>
<sequence>MTILGFGNDLLHIPRLANLLSRPNRLDAFSKRILTKRELDLLALVEPGDAQTRFLAVRWAAKESLYKALYPVFKPTWKDVSILPLPLPSSTSSSSIPLSPRPTGSKPMVVFEQEGQLADKGLRAHLSISHDTGLVLAGVIVEEDKNEIK</sequence>
<keyword evidence="7" id="KW-0275">Fatty acid biosynthesis</keyword>
<proteinExistence type="inferred from homology"/>
<name>A0A0F7SSY2_PHARH</name>
<keyword evidence="3" id="KW-0479">Metal-binding</keyword>
<dbReference type="InterPro" id="IPR037143">
    <property type="entry name" value="4-PPantetheinyl_Trfase_dom_sf"/>
</dbReference>
<dbReference type="GO" id="GO:0000287">
    <property type="term" value="F:magnesium ion binding"/>
    <property type="evidence" value="ECO:0007669"/>
    <property type="project" value="InterPro"/>
</dbReference>
<evidence type="ECO:0000256" key="3">
    <source>
        <dbReference type="ARBA" id="ARBA00022723"/>
    </source>
</evidence>
<reference evidence="9" key="1">
    <citation type="submission" date="2014-08" db="EMBL/GenBank/DDBJ databases">
        <authorList>
            <person name="Sharma Rahul"/>
            <person name="Thines Marco"/>
        </authorList>
    </citation>
    <scope>NUCLEOTIDE SEQUENCE</scope>
</reference>
<evidence type="ECO:0000256" key="2">
    <source>
        <dbReference type="ARBA" id="ARBA00022679"/>
    </source>
</evidence>